<dbReference type="PANTHER" id="PTHR47331">
    <property type="entry name" value="PHD-TYPE DOMAIN-CONTAINING PROTEIN"/>
    <property type="match status" value="1"/>
</dbReference>
<evidence type="ECO:0008006" key="3">
    <source>
        <dbReference type="Google" id="ProtNLM"/>
    </source>
</evidence>
<keyword evidence="2" id="KW-1185">Reference proteome</keyword>
<dbReference type="Proteomes" id="UP001159363">
    <property type="component" value="Chromosome 1"/>
</dbReference>
<accession>A0ABQ9ILE5</accession>
<sequence length="394" mass="45184">MLRKLLDNVVECTRLLKPVEHWNSILVFLVTYKLDIEPKKQWQLSLTSGEWPTFAQLTQLYEHHTRALQEQDPYHKCPDFASASVEERCTFVKDCGLCFNCLVAGHAGRQCTSSRCRLCHRYHHTFLHCNDNTHHHPQDRVEIEVNNHHARLVALSQSLLTSAIVNIQDSKTLLDSGSEASFVSENCVQKLRLRKEYLWITISGLTSKTVGQNVSMVHLNIRPMFSEGLSYTVKALVLPKLTGLLPKEPIKPKNNLMHFEGSYVPPGHIDVLLGANICQFLLRPGHRTGTEGSPMAIETAFGWVLSRPIDTSSRNQRQLCYTYSSMFWELEEIKSVNMLIDEEVFCEHHFKTTCERDESSRYVVKLPFREDGQQIGESCLLAVSRLHKLERQLK</sequence>
<reference evidence="1 2" key="1">
    <citation type="submission" date="2023-02" db="EMBL/GenBank/DDBJ databases">
        <title>LHISI_Scaffold_Assembly.</title>
        <authorList>
            <person name="Stuart O.P."/>
            <person name="Cleave R."/>
            <person name="Magrath M.J.L."/>
            <person name="Mikheyev A.S."/>
        </authorList>
    </citation>
    <scope>NUCLEOTIDE SEQUENCE [LARGE SCALE GENOMIC DNA]</scope>
    <source>
        <strain evidence="1">Daus_M_001</strain>
        <tissue evidence="1">Leg muscle</tissue>
    </source>
</reference>
<protein>
    <recommendedName>
        <fullName evidence="3">Peptidase aspartic putative domain-containing protein</fullName>
    </recommendedName>
</protein>
<gene>
    <name evidence="1" type="ORF">PR048_001977</name>
</gene>
<name>A0ABQ9ILE5_9NEOP</name>
<organism evidence="1 2">
    <name type="scientific">Dryococelus australis</name>
    <dbReference type="NCBI Taxonomy" id="614101"/>
    <lineage>
        <taxon>Eukaryota</taxon>
        <taxon>Metazoa</taxon>
        <taxon>Ecdysozoa</taxon>
        <taxon>Arthropoda</taxon>
        <taxon>Hexapoda</taxon>
        <taxon>Insecta</taxon>
        <taxon>Pterygota</taxon>
        <taxon>Neoptera</taxon>
        <taxon>Polyneoptera</taxon>
        <taxon>Phasmatodea</taxon>
        <taxon>Verophasmatodea</taxon>
        <taxon>Anareolatae</taxon>
        <taxon>Phasmatidae</taxon>
        <taxon>Eurycanthinae</taxon>
        <taxon>Dryococelus</taxon>
    </lineage>
</organism>
<dbReference type="CDD" id="cd00303">
    <property type="entry name" value="retropepsin_like"/>
    <property type="match status" value="1"/>
</dbReference>
<dbReference type="Gene3D" id="2.40.70.10">
    <property type="entry name" value="Acid Proteases"/>
    <property type="match status" value="1"/>
</dbReference>
<proteinExistence type="predicted"/>
<evidence type="ECO:0000313" key="2">
    <source>
        <dbReference type="Proteomes" id="UP001159363"/>
    </source>
</evidence>
<dbReference type="PANTHER" id="PTHR47331:SF5">
    <property type="entry name" value="RIBONUCLEASE H"/>
    <property type="match status" value="1"/>
</dbReference>
<dbReference type="EMBL" id="JARBHB010000001">
    <property type="protein sequence ID" value="KAJ8896633.1"/>
    <property type="molecule type" value="Genomic_DNA"/>
</dbReference>
<comment type="caution">
    <text evidence="1">The sequence shown here is derived from an EMBL/GenBank/DDBJ whole genome shotgun (WGS) entry which is preliminary data.</text>
</comment>
<evidence type="ECO:0000313" key="1">
    <source>
        <dbReference type="EMBL" id="KAJ8896633.1"/>
    </source>
</evidence>
<dbReference type="InterPro" id="IPR021109">
    <property type="entry name" value="Peptidase_aspartic_dom_sf"/>
</dbReference>